<dbReference type="OrthoDB" id="6112247at2759"/>
<dbReference type="RefSeq" id="XP_055863636.1">
    <property type="nucleotide sequence ID" value="XM_056007661.1"/>
</dbReference>
<keyword evidence="4" id="KW-1185">Reference proteome</keyword>
<dbReference type="Proteomes" id="UP001165740">
    <property type="component" value="Chromosome 13"/>
</dbReference>
<sequence>MYRAHTMADSNSIPGESVVYPRPPSSFPDMVINLVKKALLLVVRFYVLAALWIYHWLKKIFTRALQPLEPVFQQVKKVPKKDISAEGIFYQTLRLQFLLFLYITPFILSAFHYLAQPLVWLRDWLFAFVEEDEKYSKKSTEE</sequence>
<keyword evidence="1" id="KW-0812">Transmembrane</keyword>
<dbReference type="Proteomes" id="UP000076420">
    <property type="component" value="Unassembled WGS sequence"/>
</dbReference>
<dbReference type="AlphaFoldDB" id="A0A2C9LRT3"/>
<keyword evidence="1" id="KW-0472">Membrane</keyword>
<dbReference type="KEGG" id="bgt:106077705"/>
<dbReference type="VEuPathDB" id="VectorBase:BGLB034176"/>
<protein>
    <submittedName>
        <fullName evidence="5">Uncharacterized protein LOC106077705</fullName>
    </submittedName>
</protein>
<proteinExistence type="predicted"/>
<name>A0A2C9LRT3_BIOGL</name>
<feature type="transmembrane region" description="Helical" evidence="1">
    <location>
        <begin position="97"/>
        <end position="115"/>
    </location>
</feature>
<keyword evidence="1" id="KW-1133">Transmembrane helix</keyword>
<evidence type="ECO:0000313" key="2">
    <source>
        <dbReference type="EnsemblMetazoa" id="BGLB034176-PA"/>
    </source>
</evidence>
<evidence type="ECO:0000256" key="1">
    <source>
        <dbReference type="SAM" id="Phobius"/>
    </source>
</evidence>
<evidence type="ECO:0000313" key="5">
    <source>
        <dbReference type="RefSeq" id="XP_055863636.1"/>
    </source>
</evidence>
<evidence type="ECO:0000313" key="3">
    <source>
        <dbReference type="Proteomes" id="UP000076420"/>
    </source>
</evidence>
<gene>
    <name evidence="2" type="primary">106077705</name>
    <name evidence="5" type="synonym">LOC106077705</name>
</gene>
<dbReference type="OMA" id="WAVRVIR"/>
<reference evidence="2" key="1">
    <citation type="submission" date="2020-05" db="UniProtKB">
        <authorList>
            <consortium name="EnsemblMetazoa"/>
        </authorList>
    </citation>
    <scope>IDENTIFICATION</scope>
    <source>
        <strain evidence="2">BB02</strain>
    </source>
</reference>
<feature type="transmembrane region" description="Helical" evidence="1">
    <location>
        <begin position="38"/>
        <end position="57"/>
    </location>
</feature>
<organism evidence="2 3">
    <name type="scientific">Biomphalaria glabrata</name>
    <name type="common">Bloodfluke planorb</name>
    <name type="synonym">Freshwater snail</name>
    <dbReference type="NCBI Taxonomy" id="6526"/>
    <lineage>
        <taxon>Eukaryota</taxon>
        <taxon>Metazoa</taxon>
        <taxon>Spiralia</taxon>
        <taxon>Lophotrochozoa</taxon>
        <taxon>Mollusca</taxon>
        <taxon>Gastropoda</taxon>
        <taxon>Heterobranchia</taxon>
        <taxon>Euthyneura</taxon>
        <taxon>Panpulmonata</taxon>
        <taxon>Hygrophila</taxon>
        <taxon>Lymnaeoidea</taxon>
        <taxon>Planorbidae</taxon>
        <taxon>Biomphalaria</taxon>
    </lineage>
</organism>
<evidence type="ECO:0000313" key="4">
    <source>
        <dbReference type="Proteomes" id="UP001165740"/>
    </source>
</evidence>
<reference evidence="5" key="2">
    <citation type="submission" date="2025-04" db="UniProtKB">
        <authorList>
            <consortium name="RefSeq"/>
        </authorList>
    </citation>
    <scope>IDENTIFICATION</scope>
</reference>
<dbReference type="EnsemblMetazoa" id="BGLB034176-RA">
    <property type="protein sequence ID" value="BGLB034176-PA"/>
    <property type="gene ID" value="BGLB034176"/>
</dbReference>
<accession>A0A2C9LRT3</accession>
<dbReference type="VEuPathDB" id="VectorBase:BGLAX_052374"/>